<dbReference type="PANTHER" id="PTHR10582:SF2">
    <property type="entry name" value="INACTIVE"/>
    <property type="match status" value="1"/>
</dbReference>
<dbReference type="Pfam" id="PF00520">
    <property type="entry name" value="Ion_trans"/>
    <property type="match status" value="1"/>
</dbReference>
<evidence type="ECO:0000256" key="4">
    <source>
        <dbReference type="ARBA" id="ARBA00022989"/>
    </source>
</evidence>
<evidence type="ECO:0000313" key="10">
    <source>
        <dbReference type="Proteomes" id="UP000684084"/>
    </source>
</evidence>
<dbReference type="InterPro" id="IPR005821">
    <property type="entry name" value="Ion_trans_dom"/>
</dbReference>
<protein>
    <recommendedName>
        <fullName evidence="8">Ion transport domain-containing protein</fullName>
    </recommendedName>
</protein>
<feature type="transmembrane region" description="Helical" evidence="7">
    <location>
        <begin position="1288"/>
        <end position="1313"/>
    </location>
</feature>
<keyword evidence="5 7" id="KW-0472">Membrane</keyword>
<reference evidence="9" key="1">
    <citation type="submission" date="2020-05" db="EMBL/GenBank/DDBJ databases">
        <authorList>
            <person name="Rincon C."/>
            <person name="Sanders R I."/>
            <person name="Robbins C."/>
            <person name="Chaturvedi A."/>
        </authorList>
    </citation>
    <scope>NUCLEOTIDE SEQUENCE</scope>
    <source>
        <strain evidence="9">CHB12</strain>
    </source>
</reference>
<name>A0A916EIB3_9GLOM</name>
<proteinExistence type="predicted"/>
<evidence type="ECO:0000256" key="7">
    <source>
        <dbReference type="SAM" id="Phobius"/>
    </source>
</evidence>
<evidence type="ECO:0000256" key="2">
    <source>
        <dbReference type="ARBA" id="ARBA00022692"/>
    </source>
</evidence>
<feature type="coiled-coil region" evidence="6">
    <location>
        <begin position="643"/>
        <end position="672"/>
    </location>
</feature>
<evidence type="ECO:0000256" key="3">
    <source>
        <dbReference type="ARBA" id="ARBA00022737"/>
    </source>
</evidence>
<feature type="domain" description="Ion transport" evidence="8">
    <location>
        <begin position="1047"/>
        <end position="1318"/>
    </location>
</feature>
<keyword evidence="4 7" id="KW-1133">Transmembrane helix</keyword>
<dbReference type="VEuPathDB" id="FungiDB:RhiirFUN_013147"/>
<keyword evidence="2 7" id="KW-0812">Transmembrane</keyword>
<dbReference type="EMBL" id="CAGKOT010000065">
    <property type="protein sequence ID" value="CAB5389533.1"/>
    <property type="molecule type" value="Genomic_DNA"/>
</dbReference>
<evidence type="ECO:0000313" key="9">
    <source>
        <dbReference type="EMBL" id="CAB5389533.1"/>
    </source>
</evidence>
<dbReference type="GO" id="GO:0098703">
    <property type="term" value="P:calcium ion import across plasma membrane"/>
    <property type="evidence" value="ECO:0007669"/>
    <property type="project" value="TreeGrafter"/>
</dbReference>
<evidence type="ECO:0000259" key="8">
    <source>
        <dbReference type="Pfam" id="PF00520"/>
    </source>
</evidence>
<evidence type="ECO:0000256" key="6">
    <source>
        <dbReference type="SAM" id="Coils"/>
    </source>
</evidence>
<comment type="subcellular location">
    <subcellularLocation>
        <location evidence="1">Membrane</location>
        <topology evidence="1">Multi-pass membrane protein</topology>
    </subcellularLocation>
</comment>
<sequence length="1483" mass="175515">MSQYDEEKDNFETKISIDNGVREIAFIKSDAKKNVFKEIKDINKFIKSVNNRQYSSKNSLVCDNDITNKKEVYQIAISKNGKFVATFDSANLRIKILENTDCRPFKIGKKKDMELNNDNNSDRIKKTIVHFKLKTDLTIDKFYSEGFIPPLFNGSSSNDDDKKFRWSFDISNVCMNENKHFIYVAISCIVDDDMRRTIDGKEKKKGTTVIYSIELIKNNQENYVLNKNTDTFYQIHEISGICRFAEIFENKVSDNEFFVLKRFIIFNFYGIHSFSRKDSFKLDMTFNYPKNIRRELDSLDPSEIYNCISILYSCICGKYFLVEQYKNNVQLLEVYDLTTMKLDTITKRVEKSQDKLLRRYNRNVYSISMNKSQLCFTRGLRSVKLYFMENGLEVTSKKFNKLEKIHSLEFIENDRKILVIGEAQNKKLKYIIWDIYNNEETKPTSLDKFLTINNFGKRLAGSPGNLLQVNDEGNVISILKWIEKSLKLNQEKNVEKKFPPQDLKHFKDKKPDGSLDKRHIIYYNKNINPDFKSIVSEKEPWVLGDYDRHSYCLHQNKNGSEIDTLQLIVGRSTVQIWHQVRDDSKPRDELPNKGEPFLEYIWTNGIPVNQERKKTRLRIETFKYGSNDDKSKLTDFYLKVYWYERASKKVDEKELEKIIVEDNKIIDKLENKVDKKVITETENNNEEGVGRREKVIRCQDVIDKISAIRCACKALEYINKRTKFLVNYVKEHRCEEIVAYINHIICRFIKCKPEDYKLLDVRYNVMKNLILGDCDHLIKFTLFENNDEDKKATKLHIPRNMFWKKGKFIDDDTKNDEITNVMELAIHHCKGREIKDTIIVAYLLEYYSRHATDYAGWMSTVSKALPLLFKYNYDDCVTKLFRKECFANQNYFSAQDPYNIIPEEYQERRNHNIKFRAFGVNLRSNEYKWYGGILKSLESLKIKTYKFFGELDNNDVEKKPLALRVVPLPEFTTNRINQQEEVECNIILKIIYSFFIPRWYKIGRDEKHKLSPFSRVVYYENNDDIYDNPATEAIIDFRWKKAKNFFFLLFLRFLLFIFCFGLINAAYLDHGTIINVEFLVLLIIIFYYLAAFLFITEVIQLFYHGPRKYFGDIYNIFDIISIILPIIVMSIMLRDFHYSNGFGNVEIIDTKLIVWMSVTIFFLWMEAISYLRLIPNIATYIYYVKIITKAVFPFLLFNIVVIMAFAHTMLILLKETKNIETKDTTFSGTATNPVNGQELDVKMKADFHPDDMNDNPFSYFPTAIVATYYWLNGDFIQRDEFDFWAVEVLSLIASILLVTILQNMLIAFMGGVYQKAETKGRQALLRFRANQIANYEALHHYNFWPYEPDPKYIYYVSQSKIFVEWYNSRKNDQDPIYSDFENKSTYTKHVFEEKNYDIHSIWDYEEDNKMKINKNDDKNKNVKQKNKVDNIEKEIKNDDNIKDIKKDIKDDDIEAIKEDIKKIGIENMKNMNDIIGRLLKTLN</sequence>
<gene>
    <name evidence="9" type="ORF">CHRIB12_LOCUS21102</name>
</gene>
<evidence type="ECO:0000256" key="1">
    <source>
        <dbReference type="ARBA" id="ARBA00004141"/>
    </source>
</evidence>
<dbReference type="Proteomes" id="UP000684084">
    <property type="component" value="Unassembled WGS sequence"/>
</dbReference>
<dbReference type="PANTHER" id="PTHR10582">
    <property type="entry name" value="TRANSIENT RECEPTOR POTENTIAL ION CHANNEL PROTEIN"/>
    <property type="match status" value="1"/>
</dbReference>
<dbReference type="GO" id="GO:0005216">
    <property type="term" value="F:monoatomic ion channel activity"/>
    <property type="evidence" value="ECO:0007669"/>
    <property type="project" value="InterPro"/>
</dbReference>
<feature type="transmembrane region" description="Helical" evidence="7">
    <location>
        <begin position="1115"/>
        <end position="1133"/>
    </location>
</feature>
<feature type="transmembrane region" description="Helical" evidence="7">
    <location>
        <begin position="1153"/>
        <end position="1171"/>
    </location>
</feature>
<dbReference type="GO" id="GO:0005886">
    <property type="term" value="C:plasma membrane"/>
    <property type="evidence" value="ECO:0007669"/>
    <property type="project" value="TreeGrafter"/>
</dbReference>
<feature type="transmembrane region" description="Helical" evidence="7">
    <location>
        <begin position="1079"/>
        <end position="1103"/>
    </location>
</feature>
<organism evidence="9 10">
    <name type="scientific">Rhizophagus irregularis</name>
    <dbReference type="NCBI Taxonomy" id="588596"/>
    <lineage>
        <taxon>Eukaryota</taxon>
        <taxon>Fungi</taxon>
        <taxon>Fungi incertae sedis</taxon>
        <taxon>Mucoromycota</taxon>
        <taxon>Glomeromycotina</taxon>
        <taxon>Glomeromycetes</taxon>
        <taxon>Glomerales</taxon>
        <taxon>Glomeraceae</taxon>
        <taxon>Rhizophagus</taxon>
    </lineage>
</organism>
<dbReference type="InterPro" id="IPR024862">
    <property type="entry name" value="TRPV"/>
</dbReference>
<keyword evidence="6" id="KW-0175">Coiled coil</keyword>
<dbReference type="OrthoDB" id="2336005at2759"/>
<accession>A0A916EIB3</accession>
<keyword evidence="3" id="KW-0677">Repeat</keyword>
<evidence type="ECO:0000256" key="5">
    <source>
        <dbReference type="ARBA" id="ARBA00023136"/>
    </source>
</evidence>
<feature type="transmembrane region" description="Helical" evidence="7">
    <location>
        <begin position="1191"/>
        <end position="1213"/>
    </location>
</feature>
<feature type="transmembrane region" description="Helical" evidence="7">
    <location>
        <begin position="1045"/>
        <end position="1067"/>
    </location>
</feature>
<comment type="caution">
    <text evidence="9">The sequence shown here is derived from an EMBL/GenBank/DDBJ whole genome shotgun (WGS) entry which is preliminary data.</text>
</comment>